<feature type="transmembrane region" description="Helical" evidence="8">
    <location>
        <begin position="374"/>
        <end position="395"/>
    </location>
</feature>
<comment type="subcellular location">
    <subcellularLocation>
        <location evidence="1">Cell membrane</location>
        <topology evidence="1">Multi-pass membrane protein</topology>
    </subcellularLocation>
</comment>
<keyword evidence="4 8" id="KW-0812">Transmembrane</keyword>
<keyword evidence="2" id="KW-0813">Transport</keyword>
<evidence type="ECO:0000256" key="3">
    <source>
        <dbReference type="ARBA" id="ARBA00022475"/>
    </source>
</evidence>
<dbReference type="InterPro" id="IPR036259">
    <property type="entry name" value="MFS_trans_sf"/>
</dbReference>
<evidence type="ECO:0000313" key="10">
    <source>
        <dbReference type="EMBL" id="SAL82028.1"/>
    </source>
</evidence>
<evidence type="ECO:0000256" key="7">
    <source>
        <dbReference type="ARBA" id="ARBA00023136"/>
    </source>
</evidence>
<dbReference type="Proteomes" id="UP000054770">
    <property type="component" value="Unassembled WGS sequence"/>
</dbReference>
<feature type="transmembrane region" description="Helical" evidence="8">
    <location>
        <begin position="58"/>
        <end position="82"/>
    </location>
</feature>
<evidence type="ECO:0000256" key="1">
    <source>
        <dbReference type="ARBA" id="ARBA00004651"/>
    </source>
</evidence>
<feature type="domain" description="Major facilitator superfamily (MFS) profile" evidence="9">
    <location>
        <begin position="22"/>
        <end position="430"/>
    </location>
</feature>
<reference evidence="10" key="1">
    <citation type="submission" date="2016-01" db="EMBL/GenBank/DDBJ databases">
        <authorList>
            <person name="Peeters C."/>
        </authorList>
    </citation>
    <scope>NUCLEOTIDE SEQUENCE [LARGE SCALE GENOMIC DNA]</scope>
    <source>
        <strain evidence="10">LMG 22940</strain>
    </source>
</reference>
<comment type="caution">
    <text evidence="10">The sequence shown here is derived from an EMBL/GenBank/DDBJ whole genome shotgun (WGS) entry which is preliminary data.</text>
</comment>
<dbReference type="PROSITE" id="PS50850">
    <property type="entry name" value="MFS"/>
    <property type="match status" value="1"/>
</dbReference>
<evidence type="ECO:0000256" key="6">
    <source>
        <dbReference type="ARBA" id="ARBA00022989"/>
    </source>
</evidence>
<feature type="transmembrane region" description="Helical" evidence="8">
    <location>
        <begin position="337"/>
        <end position="362"/>
    </location>
</feature>
<gene>
    <name evidence="10" type="ORF">AWB68_06359</name>
</gene>
<feature type="transmembrane region" description="Helical" evidence="8">
    <location>
        <begin position="243"/>
        <end position="266"/>
    </location>
</feature>
<dbReference type="Gene3D" id="1.20.1250.20">
    <property type="entry name" value="MFS general substrate transporter like domains"/>
    <property type="match status" value="2"/>
</dbReference>
<feature type="transmembrane region" description="Helical" evidence="8">
    <location>
        <begin position="22"/>
        <end position="52"/>
    </location>
</feature>
<accession>A0A158KLI2</accession>
<keyword evidence="6 8" id="KW-1133">Transmembrane helix</keyword>
<dbReference type="InterPro" id="IPR011701">
    <property type="entry name" value="MFS"/>
</dbReference>
<protein>
    <submittedName>
        <fullName evidence="10">Major facilitator transporter</fullName>
    </submittedName>
</protein>
<evidence type="ECO:0000259" key="9">
    <source>
        <dbReference type="PROSITE" id="PS50850"/>
    </source>
</evidence>
<name>A0A158KLI2_9BURK</name>
<evidence type="ECO:0000256" key="8">
    <source>
        <dbReference type="SAM" id="Phobius"/>
    </source>
</evidence>
<dbReference type="OrthoDB" id="3690818at2"/>
<proteinExistence type="predicted"/>
<evidence type="ECO:0000256" key="4">
    <source>
        <dbReference type="ARBA" id="ARBA00022692"/>
    </source>
</evidence>
<sequence>MNANALTHHEPDRTKHPTSTRIIVATVIGNGFVAYDFTVYSFSAVLIGRLFFPSHDAIASLLLSLATFGAGFVMRPLGAVLIGRIADARGRKSGMTLSLALMTAGTWMIACLPTHASIGPAATVLMVLARLLQGLAAGGEIGPASAALMESVTYGRRCFMVSWRGASQGAAACAAALVGASTTALLTPAAMQDWGWRIPFVLGGLIGPVGWYLRRYMPTTPAIPVAQTGRTPLARIARKHGRALVYGILMMAAPSVSIYVVVFYMPSYLIQTLHRPQTISLLTASLSGLVILVATPVVAHFADRLASRKTLQYASLCAALFAAYPAFWALTHGAADLVAVVVIKAYVAIAVNNAGASSVLMLEAFPKHRRAAGLSVIYSFGVVIFGGFSPLIVAWLTHATGNPMTPAWYLLAATGVTLFALQRFPERVSRSGRGRA</sequence>
<dbReference type="EMBL" id="FCON02000112">
    <property type="protein sequence ID" value="SAL82028.1"/>
    <property type="molecule type" value="Genomic_DNA"/>
</dbReference>
<dbReference type="PANTHER" id="PTHR43528:SF3">
    <property type="entry name" value="CITRATE-PROTON SYMPORTER"/>
    <property type="match status" value="1"/>
</dbReference>
<dbReference type="GO" id="GO:0005886">
    <property type="term" value="C:plasma membrane"/>
    <property type="evidence" value="ECO:0007669"/>
    <property type="project" value="UniProtKB-SubCell"/>
</dbReference>
<feature type="transmembrane region" description="Helical" evidence="8">
    <location>
        <begin position="94"/>
        <end position="118"/>
    </location>
</feature>
<keyword evidence="3" id="KW-1003">Cell membrane</keyword>
<keyword evidence="7 8" id="KW-0472">Membrane</keyword>
<dbReference type="AlphaFoldDB" id="A0A158KLI2"/>
<feature type="transmembrane region" description="Helical" evidence="8">
    <location>
        <begin position="407"/>
        <end position="425"/>
    </location>
</feature>
<dbReference type="InterPro" id="IPR051084">
    <property type="entry name" value="H+-coupled_symporters"/>
</dbReference>
<evidence type="ECO:0000313" key="11">
    <source>
        <dbReference type="Proteomes" id="UP000054770"/>
    </source>
</evidence>
<feature type="transmembrane region" description="Helical" evidence="8">
    <location>
        <begin position="278"/>
        <end position="299"/>
    </location>
</feature>
<evidence type="ECO:0000256" key="2">
    <source>
        <dbReference type="ARBA" id="ARBA00022448"/>
    </source>
</evidence>
<feature type="transmembrane region" description="Helical" evidence="8">
    <location>
        <begin position="311"/>
        <end position="331"/>
    </location>
</feature>
<dbReference type="InterPro" id="IPR020846">
    <property type="entry name" value="MFS_dom"/>
</dbReference>
<feature type="transmembrane region" description="Helical" evidence="8">
    <location>
        <begin position="124"/>
        <end position="148"/>
    </location>
</feature>
<organism evidence="10 11">
    <name type="scientific">Caballeronia choica</name>
    <dbReference type="NCBI Taxonomy" id="326476"/>
    <lineage>
        <taxon>Bacteria</taxon>
        <taxon>Pseudomonadati</taxon>
        <taxon>Pseudomonadota</taxon>
        <taxon>Betaproteobacteria</taxon>
        <taxon>Burkholderiales</taxon>
        <taxon>Burkholderiaceae</taxon>
        <taxon>Caballeronia</taxon>
    </lineage>
</organism>
<keyword evidence="5" id="KW-0769">Symport</keyword>
<dbReference type="GO" id="GO:0015293">
    <property type="term" value="F:symporter activity"/>
    <property type="evidence" value="ECO:0007669"/>
    <property type="project" value="UniProtKB-KW"/>
</dbReference>
<dbReference type="RefSeq" id="WP_087648306.1">
    <property type="nucleotide sequence ID" value="NZ_FCON02000112.1"/>
</dbReference>
<dbReference type="SUPFAM" id="SSF103473">
    <property type="entry name" value="MFS general substrate transporter"/>
    <property type="match status" value="1"/>
</dbReference>
<evidence type="ECO:0000256" key="5">
    <source>
        <dbReference type="ARBA" id="ARBA00022847"/>
    </source>
</evidence>
<dbReference type="PANTHER" id="PTHR43528">
    <property type="entry name" value="ALPHA-KETOGLUTARATE PERMEASE"/>
    <property type="match status" value="1"/>
</dbReference>
<dbReference type="Pfam" id="PF07690">
    <property type="entry name" value="MFS_1"/>
    <property type="match status" value="1"/>
</dbReference>
<feature type="transmembrane region" description="Helical" evidence="8">
    <location>
        <begin position="196"/>
        <end position="213"/>
    </location>
</feature>
<feature type="transmembrane region" description="Helical" evidence="8">
    <location>
        <begin position="169"/>
        <end position="190"/>
    </location>
</feature>
<keyword evidence="11" id="KW-1185">Reference proteome</keyword>